<gene>
    <name evidence="1" type="ORF">BO80DRAFT_492027</name>
</gene>
<dbReference type="Pfam" id="PF11017">
    <property type="entry name" value="DUF2855"/>
    <property type="match status" value="1"/>
</dbReference>
<dbReference type="Proteomes" id="UP000249402">
    <property type="component" value="Unassembled WGS sequence"/>
</dbReference>
<dbReference type="EMBL" id="KZ824428">
    <property type="protein sequence ID" value="RAL03306.1"/>
    <property type="molecule type" value="Genomic_DNA"/>
</dbReference>
<evidence type="ECO:0000313" key="1">
    <source>
        <dbReference type="EMBL" id="RAL03306.1"/>
    </source>
</evidence>
<reference evidence="1 2" key="1">
    <citation type="submission" date="2018-02" db="EMBL/GenBank/DDBJ databases">
        <title>The genomes of Aspergillus section Nigri reveals drivers in fungal speciation.</title>
        <authorList>
            <consortium name="DOE Joint Genome Institute"/>
            <person name="Vesth T.C."/>
            <person name="Nybo J."/>
            <person name="Theobald S."/>
            <person name="Brandl J."/>
            <person name="Frisvad J.C."/>
            <person name="Nielsen K.F."/>
            <person name="Lyhne E.K."/>
            <person name="Kogle M.E."/>
            <person name="Kuo A."/>
            <person name="Riley R."/>
            <person name="Clum A."/>
            <person name="Nolan M."/>
            <person name="Lipzen A."/>
            <person name="Salamov A."/>
            <person name="Henrissat B."/>
            <person name="Wiebenga A."/>
            <person name="De vries R.P."/>
            <person name="Grigoriev I.V."/>
            <person name="Mortensen U.H."/>
            <person name="Andersen M.R."/>
            <person name="Baker S.E."/>
        </authorList>
    </citation>
    <scope>NUCLEOTIDE SEQUENCE [LARGE SCALE GENOMIC DNA]</scope>
    <source>
        <strain evidence="1 2">CBS 121593</strain>
    </source>
</reference>
<accession>A0A395H6R4</accession>
<dbReference type="VEuPathDB" id="FungiDB:BO80DRAFT_492027"/>
<protein>
    <submittedName>
        <fullName evidence="1">Uncharacterized protein</fullName>
    </submittedName>
</protein>
<keyword evidence="2" id="KW-1185">Reference proteome</keyword>
<dbReference type="GeneID" id="37228603"/>
<name>A0A395H6R4_9EURO</name>
<sequence>MLGLRRTPAPYNDPSAWGIVPGWGLATITASTLPNRTPGTTLWGYWPPLVPHHTHFIETSPHRQSLMSLYNRYIVFDIKDRDLDSQAWESVRVILSAGYLFSEYVFAYDPATHPVTAPFPGRPGVEWTAAEADLFNAVVISLAASGKTARSVAVPLGLLQVTSVPGVIGDAGMMVWRGAEEWLVERKPEKLVVVDFGGRDGVHQNLFGLIQRNEVLRGSKLVVLGVGFQQKVYTMEEALAGQNAMQQLGMIQFNMSPILDAVLGVRDPVKVFEELDERWKHWLANRKLFAPDLRLRGWDLLAQSEVKPDEVLVYRV</sequence>
<organism evidence="1 2">
    <name type="scientific">Aspergillus ibericus CBS 121593</name>
    <dbReference type="NCBI Taxonomy" id="1448316"/>
    <lineage>
        <taxon>Eukaryota</taxon>
        <taxon>Fungi</taxon>
        <taxon>Dikarya</taxon>
        <taxon>Ascomycota</taxon>
        <taxon>Pezizomycotina</taxon>
        <taxon>Eurotiomycetes</taxon>
        <taxon>Eurotiomycetidae</taxon>
        <taxon>Eurotiales</taxon>
        <taxon>Aspergillaceae</taxon>
        <taxon>Aspergillus</taxon>
        <taxon>Aspergillus subgen. Circumdati</taxon>
    </lineage>
</organism>
<proteinExistence type="predicted"/>
<dbReference type="AlphaFoldDB" id="A0A395H6R4"/>
<dbReference type="InterPro" id="IPR021276">
    <property type="entry name" value="DUF2855"/>
</dbReference>
<dbReference type="RefSeq" id="XP_025577633.1">
    <property type="nucleotide sequence ID" value="XM_025723738.1"/>
</dbReference>
<dbReference type="STRING" id="1448316.A0A395H6R4"/>
<evidence type="ECO:0000313" key="2">
    <source>
        <dbReference type="Proteomes" id="UP000249402"/>
    </source>
</evidence>
<dbReference type="OrthoDB" id="192702at2759"/>